<evidence type="ECO:0000259" key="2">
    <source>
        <dbReference type="Pfam" id="PF07282"/>
    </source>
</evidence>
<dbReference type="RefSeq" id="WP_151972161.1">
    <property type="nucleotide sequence ID" value="NZ_AP019860.1"/>
</dbReference>
<evidence type="ECO:0000313" key="3">
    <source>
        <dbReference type="EMBL" id="BBM88042.1"/>
    </source>
</evidence>
<dbReference type="Proteomes" id="UP000326354">
    <property type="component" value="Chromosome"/>
</dbReference>
<accession>A0A5S9IVG8</accession>
<organism evidence="3 4">
    <name type="scientific">Uabimicrobium amorphum</name>
    <dbReference type="NCBI Taxonomy" id="2596890"/>
    <lineage>
        <taxon>Bacteria</taxon>
        <taxon>Pseudomonadati</taxon>
        <taxon>Planctomycetota</taxon>
        <taxon>Candidatus Uabimicrobiia</taxon>
        <taxon>Candidatus Uabimicrobiales</taxon>
        <taxon>Candidatus Uabimicrobiaceae</taxon>
        <taxon>Candidatus Uabimicrobium</taxon>
    </lineage>
</organism>
<evidence type="ECO:0000313" key="4">
    <source>
        <dbReference type="Proteomes" id="UP000326354"/>
    </source>
</evidence>
<dbReference type="EMBL" id="AP019860">
    <property type="protein sequence ID" value="BBM88042.1"/>
    <property type="molecule type" value="Genomic_DNA"/>
</dbReference>
<proteinExistence type="predicted"/>
<dbReference type="Pfam" id="PF07282">
    <property type="entry name" value="Cas12f1-like_TNB"/>
    <property type="match status" value="1"/>
</dbReference>
<keyword evidence="4" id="KW-1185">Reference proteome</keyword>
<dbReference type="InterPro" id="IPR010095">
    <property type="entry name" value="Cas12f1-like_TNB"/>
</dbReference>
<feature type="domain" description="Cas12f1-like TNB" evidence="2">
    <location>
        <begin position="80"/>
        <end position="145"/>
    </location>
</feature>
<dbReference type="GO" id="GO:0003677">
    <property type="term" value="F:DNA binding"/>
    <property type="evidence" value="ECO:0007669"/>
    <property type="project" value="UniProtKB-KW"/>
</dbReference>
<sequence length="210" mass="24505">MQVVSLKIPFWKPSRRWLFFDDKLQELYRTRREQVKVFLYSLANRLFREYDVVSVGDYTPNGGGLTSKMRRAMNNQSLIGQFKLILNWVANRSGRVFVEWSEKASTRTCHDCDHVVKDRISPEFRYWTCPECDSFHFRDENAARNGLNRTLQKLQMPCSGRRSVSKRRAWRFSGLGVFELPGITDEQVNSYAVSCQEIKSKGDTLKSKDG</sequence>
<dbReference type="AlphaFoldDB" id="A0A5S9IVG8"/>
<gene>
    <name evidence="3" type="ORF">UABAM_06458</name>
</gene>
<evidence type="ECO:0000256" key="1">
    <source>
        <dbReference type="ARBA" id="ARBA00023125"/>
    </source>
</evidence>
<keyword evidence="1" id="KW-0238">DNA-binding</keyword>
<name>A0A5S9IVG8_UABAM</name>
<dbReference type="KEGG" id="uam:UABAM_06458"/>
<reference evidence="3 4" key="1">
    <citation type="submission" date="2019-08" db="EMBL/GenBank/DDBJ databases">
        <title>Complete genome sequence of Candidatus Uab amorphum.</title>
        <authorList>
            <person name="Shiratori T."/>
            <person name="Suzuki S."/>
            <person name="Kakizawa Y."/>
            <person name="Ishida K."/>
        </authorList>
    </citation>
    <scope>NUCLEOTIDE SEQUENCE [LARGE SCALE GENOMIC DNA]</scope>
    <source>
        <strain evidence="3 4">SRT547</strain>
    </source>
</reference>
<protein>
    <submittedName>
        <fullName evidence="3">Transposase</fullName>
    </submittedName>
</protein>
<dbReference type="OrthoDB" id="88132at2"/>